<dbReference type="Proteomes" id="UP000287166">
    <property type="component" value="Unassembled WGS sequence"/>
</dbReference>
<dbReference type="InParanoid" id="A0A401GIS9"/>
<dbReference type="SUPFAM" id="SSF52047">
    <property type="entry name" value="RNI-like"/>
    <property type="match status" value="1"/>
</dbReference>
<accession>A0A401GIS9</accession>
<organism evidence="1 2">
    <name type="scientific">Sparassis crispa</name>
    <dbReference type="NCBI Taxonomy" id="139825"/>
    <lineage>
        <taxon>Eukaryota</taxon>
        <taxon>Fungi</taxon>
        <taxon>Dikarya</taxon>
        <taxon>Basidiomycota</taxon>
        <taxon>Agaricomycotina</taxon>
        <taxon>Agaricomycetes</taxon>
        <taxon>Polyporales</taxon>
        <taxon>Sparassidaceae</taxon>
        <taxon>Sparassis</taxon>
    </lineage>
</organism>
<protein>
    <recommendedName>
        <fullName evidence="3">F-box domain-containing protein</fullName>
    </recommendedName>
</protein>
<name>A0A401GIS9_9APHY</name>
<evidence type="ECO:0000313" key="1">
    <source>
        <dbReference type="EMBL" id="GBE82110.1"/>
    </source>
</evidence>
<reference evidence="1 2" key="1">
    <citation type="journal article" date="2018" name="Sci. Rep.">
        <title>Genome sequence of the cauliflower mushroom Sparassis crispa (Hanabiratake) and its association with beneficial usage.</title>
        <authorList>
            <person name="Kiyama R."/>
            <person name="Furutani Y."/>
            <person name="Kawaguchi K."/>
            <person name="Nakanishi T."/>
        </authorList>
    </citation>
    <scope>NUCLEOTIDE SEQUENCE [LARGE SCALE GENOMIC DNA]</scope>
</reference>
<gene>
    <name evidence="1" type="ORF">SCP_0404900</name>
</gene>
<dbReference type="AlphaFoldDB" id="A0A401GIS9"/>
<dbReference type="RefSeq" id="XP_027613023.1">
    <property type="nucleotide sequence ID" value="XM_027757222.1"/>
</dbReference>
<evidence type="ECO:0000313" key="2">
    <source>
        <dbReference type="Proteomes" id="UP000287166"/>
    </source>
</evidence>
<dbReference type="OrthoDB" id="3256525at2759"/>
<dbReference type="EMBL" id="BFAD01000004">
    <property type="protein sequence ID" value="GBE82110.1"/>
    <property type="molecule type" value="Genomic_DNA"/>
</dbReference>
<sequence length="384" mass="43668">MRLPPELWLKIFSDVAYIPGALTHEDDHAIASFAKDNFGICLHRRFRETMDAKLAISSVCRAWNSLVTKFLFQYLLVKSGAQAVLTASALERRQGCSQYSCDGPGRWTIRLELALEGVHIWRKEHTHALIRIFCHCPNLTVFSNAFCTTDAYFLFMSGIMDTLSAVVSRSTLRRLELKGTFPMLETVVANVAPSLEVLWLIPPPKAMLPSQQDVQKLHFPKLRVLVFSFPFRMDTLVMPWETPSLNTLIAEDLYQDMPCSLRYFLHANGKKLQYLAMNWFDSLVQLCPELQEWVIPYNALSRLSPDDLHPSIRCLTLAGNFVDAGSHLPAIGFHLATAMRSARSHRRDRGAKHANKCWQCANVAAFGWMSLWEWTIKVRISGNP</sequence>
<comment type="caution">
    <text evidence="1">The sequence shown here is derived from an EMBL/GenBank/DDBJ whole genome shotgun (WGS) entry which is preliminary data.</text>
</comment>
<evidence type="ECO:0008006" key="3">
    <source>
        <dbReference type="Google" id="ProtNLM"/>
    </source>
</evidence>
<proteinExistence type="predicted"/>
<dbReference type="GeneID" id="38779027"/>
<keyword evidence="2" id="KW-1185">Reference proteome</keyword>